<dbReference type="STRING" id="36805.BOH66_03245"/>
<dbReference type="OrthoDB" id="4988171at2"/>
<keyword evidence="2" id="KW-1185">Reference proteome</keyword>
<reference evidence="1 2" key="1">
    <citation type="submission" date="2016-12" db="EMBL/GenBank/DDBJ databases">
        <title>Complete genome sequence of Microbacterium aurum KACC 15219.</title>
        <authorList>
            <person name="Jung Y."/>
            <person name="Shin J.-H."/>
            <person name="Lee Y.-J."/>
            <person name="Yi H."/>
            <person name="Bahn Y.-S."/>
            <person name="Kim J.F."/>
            <person name="Lee D.-W."/>
        </authorList>
    </citation>
    <scope>NUCLEOTIDE SEQUENCE [LARGE SCALE GENOMIC DNA]</scope>
    <source>
        <strain evidence="1 2">KACC 15219</strain>
    </source>
</reference>
<proteinExistence type="predicted"/>
<evidence type="ECO:0000313" key="2">
    <source>
        <dbReference type="Proteomes" id="UP000187185"/>
    </source>
</evidence>
<dbReference type="EMBL" id="CP018762">
    <property type="protein sequence ID" value="APZ33401.1"/>
    <property type="molecule type" value="Genomic_DNA"/>
</dbReference>
<dbReference type="RefSeq" id="WP_076689242.1">
    <property type="nucleotide sequence ID" value="NZ_CP018762.1"/>
</dbReference>
<dbReference type="KEGG" id="maur:BOH66_03245"/>
<sequence>MPASPRRPGDQSYDGLIVQADLPDGWHLASRFPGERDDDASEQIDAVLGYNDQATTDADRQAQLDSEANETIDGRWRYIEHTATATRVLIRLQRQTFAVPEEVRITGVIYLPWRPGDPITSQLLRELPTARIEAAINKRLFAMTRTETITGGKIVLPSGRKVSERDLLKPLGDPKQTPDFYELVALQHGRLAAKGDPNPSATMADISGVALSTAQGWVTRARARGLLPPGRQGRAG</sequence>
<name>A0A1P8U5K2_9MICO</name>
<gene>
    <name evidence="1" type="ORF">BOH66_03245</name>
</gene>
<dbReference type="AlphaFoldDB" id="A0A1P8U5K2"/>
<dbReference type="Proteomes" id="UP000187185">
    <property type="component" value="Chromosome"/>
</dbReference>
<organism evidence="1 2">
    <name type="scientific">Microbacterium aurum</name>
    <dbReference type="NCBI Taxonomy" id="36805"/>
    <lineage>
        <taxon>Bacteria</taxon>
        <taxon>Bacillati</taxon>
        <taxon>Actinomycetota</taxon>
        <taxon>Actinomycetes</taxon>
        <taxon>Micrococcales</taxon>
        <taxon>Microbacteriaceae</taxon>
        <taxon>Microbacterium</taxon>
    </lineage>
</organism>
<protein>
    <submittedName>
        <fullName evidence="1">Uncharacterized protein</fullName>
    </submittedName>
</protein>
<evidence type="ECO:0000313" key="1">
    <source>
        <dbReference type="EMBL" id="APZ33401.1"/>
    </source>
</evidence>
<accession>A0A1P8U5K2</accession>